<dbReference type="Proteomes" id="UP000557872">
    <property type="component" value="Unassembled WGS sequence"/>
</dbReference>
<dbReference type="InterPro" id="IPR036034">
    <property type="entry name" value="PDZ_sf"/>
</dbReference>
<evidence type="ECO:0000259" key="1">
    <source>
        <dbReference type="PROSITE" id="PS50106"/>
    </source>
</evidence>
<dbReference type="Pfam" id="PF17820">
    <property type="entry name" value="PDZ_6"/>
    <property type="match status" value="1"/>
</dbReference>
<dbReference type="InterPro" id="IPR001478">
    <property type="entry name" value="PDZ"/>
</dbReference>
<proteinExistence type="predicted"/>
<reference evidence="2 3" key="1">
    <citation type="submission" date="2020-07" db="EMBL/GenBank/DDBJ databases">
        <title>Roseicoccus Jingziensis gen. nov., sp. nov., isolated from coastal seawater.</title>
        <authorList>
            <person name="Feng X."/>
        </authorList>
    </citation>
    <scope>NUCLEOTIDE SEQUENCE [LARGE SCALE GENOMIC DNA]</scope>
    <source>
        <strain evidence="2 3">N1E253</strain>
    </source>
</reference>
<evidence type="ECO:0000313" key="2">
    <source>
        <dbReference type="EMBL" id="NWK54321.1"/>
    </source>
</evidence>
<dbReference type="RefSeq" id="WP_178930857.1">
    <property type="nucleotide sequence ID" value="NZ_JACBAZ010000001.1"/>
</dbReference>
<accession>A0A851GF07</accession>
<feature type="domain" description="PDZ" evidence="1">
    <location>
        <begin position="205"/>
        <end position="265"/>
    </location>
</feature>
<keyword evidence="2" id="KW-0645">Protease</keyword>
<dbReference type="InterPro" id="IPR041489">
    <property type="entry name" value="PDZ_6"/>
</dbReference>
<dbReference type="GO" id="GO:0008233">
    <property type="term" value="F:peptidase activity"/>
    <property type="evidence" value="ECO:0007669"/>
    <property type="project" value="UniProtKB-KW"/>
</dbReference>
<dbReference type="Gene3D" id="2.40.10.10">
    <property type="entry name" value="Trypsin-like serine proteases"/>
    <property type="match status" value="1"/>
</dbReference>
<organism evidence="2 3">
    <name type="scientific">Oceaniferula marina</name>
    <dbReference type="NCBI Taxonomy" id="2748318"/>
    <lineage>
        <taxon>Bacteria</taxon>
        <taxon>Pseudomonadati</taxon>
        <taxon>Verrucomicrobiota</taxon>
        <taxon>Verrucomicrobiia</taxon>
        <taxon>Verrucomicrobiales</taxon>
        <taxon>Verrucomicrobiaceae</taxon>
        <taxon>Oceaniferula</taxon>
    </lineage>
</organism>
<sequence>MKSMSVLPSSLGVVFQLMLVLGLVWGGSLRAQVVKFEALPVKGGKASTSACSVFGESGKGKVLVTVVALGADKRKATLEWNGKSESLSLMASDINSRLALYQIPASMSGLEGSLSTLGSSTALQPADPVFVSKPEGKESARVVGRVDRFQAKTLPLAVIRLNHEGEAPLPGTAILDAKGQWVGIVRQAVFGQKNSSYCLPIEVMSRTLKDYKKNGKIRRCWVGIVMDERVASPIIESVRPESPAQKAGLKNGDVLLKVGSLSVRDYASVVDSFFYLIAGEPATFVVLRGTTVMKIPVQPEVSPGKD</sequence>
<protein>
    <submittedName>
        <fullName evidence="2">Serine protease</fullName>
    </submittedName>
</protein>
<evidence type="ECO:0000313" key="3">
    <source>
        <dbReference type="Proteomes" id="UP000557872"/>
    </source>
</evidence>
<name>A0A851GF07_9BACT</name>
<dbReference type="PROSITE" id="PS50106">
    <property type="entry name" value="PDZ"/>
    <property type="match status" value="1"/>
</dbReference>
<dbReference type="SUPFAM" id="SSF50156">
    <property type="entry name" value="PDZ domain-like"/>
    <property type="match status" value="1"/>
</dbReference>
<dbReference type="Gene3D" id="2.30.42.10">
    <property type="match status" value="1"/>
</dbReference>
<comment type="caution">
    <text evidence="2">The sequence shown here is derived from an EMBL/GenBank/DDBJ whole genome shotgun (WGS) entry which is preliminary data.</text>
</comment>
<dbReference type="InterPro" id="IPR043504">
    <property type="entry name" value="Peptidase_S1_PA_chymotrypsin"/>
</dbReference>
<dbReference type="EMBL" id="JACBAZ010000001">
    <property type="protein sequence ID" value="NWK54321.1"/>
    <property type="molecule type" value="Genomic_DNA"/>
</dbReference>
<gene>
    <name evidence="2" type="ORF">HW115_01770</name>
</gene>
<keyword evidence="2" id="KW-0378">Hydrolase</keyword>
<dbReference type="SMART" id="SM00228">
    <property type="entry name" value="PDZ"/>
    <property type="match status" value="1"/>
</dbReference>
<dbReference type="GO" id="GO:0006508">
    <property type="term" value="P:proteolysis"/>
    <property type="evidence" value="ECO:0007669"/>
    <property type="project" value="UniProtKB-KW"/>
</dbReference>
<keyword evidence="3" id="KW-1185">Reference proteome</keyword>
<dbReference type="AlphaFoldDB" id="A0A851GF07"/>